<dbReference type="PROSITE" id="PS51203">
    <property type="entry name" value="CS"/>
    <property type="match status" value="1"/>
</dbReference>
<feature type="compositionally biased region" description="Low complexity" evidence="2">
    <location>
        <begin position="838"/>
        <end position="849"/>
    </location>
</feature>
<evidence type="ECO:0000256" key="2">
    <source>
        <dbReference type="SAM" id="MobiDB-lite"/>
    </source>
</evidence>
<dbReference type="PROSITE" id="PS50005">
    <property type="entry name" value="TPR"/>
    <property type="match status" value="1"/>
</dbReference>
<evidence type="ECO:0000313" key="6">
    <source>
        <dbReference type="Proteomes" id="UP000232323"/>
    </source>
</evidence>
<organism evidence="5 6">
    <name type="scientific">Chlamydomonas eustigma</name>
    <dbReference type="NCBI Taxonomy" id="1157962"/>
    <lineage>
        <taxon>Eukaryota</taxon>
        <taxon>Viridiplantae</taxon>
        <taxon>Chlorophyta</taxon>
        <taxon>core chlorophytes</taxon>
        <taxon>Chlorophyceae</taxon>
        <taxon>CS clade</taxon>
        <taxon>Chlamydomonadales</taxon>
        <taxon>Chlamydomonadaceae</taxon>
        <taxon>Chlamydomonas</taxon>
    </lineage>
</organism>
<evidence type="ECO:0000259" key="4">
    <source>
        <dbReference type="PROSITE" id="PS51203"/>
    </source>
</evidence>
<feature type="compositionally biased region" description="Acidic residues" evidence="2">
    <location>
        <begin position="270"/>
        <end position="282"/>
    </location>
</feature>
<protein>
    <recommendedName>
        <fullName evidence="7">CS domain-containing protein</fullName>
    </recommendedName>
</protein>
<dbReference type="SMART" id="SM00028">
    <property type="entry name" value="TPR"/>
    <property type="match status" value="5"/>
</dbReference>
<feature type="compositionally biased region" description="Basic and acidic residues" evidence="2">
    <location>
        <begin position="381"/>
        <end position="404"/>
    </location>
</feature>
<evidence type="ECO:0000313" key="5">
    <source>
        <dbReference type="EMBL" id="GAX82265.1"/>
    </source>
</evidence>
<dbReference type="GO" id="GO:0036159">
    <property type="term" value="P:inner dynein arm assembly"/>
    <property type="evidence" value="ECO:0007669"/>
    <property type="project" value="TreeGrafter"/>
</dbReference>
<dbReference type="STRING" id="1157962.A0A250XGQ9"/>
<dbReference type="Gene3D" id="1.25.40.10">
    <property type="entry name" value="Tetratricopeptide repeat domain"/>
    <property type="match status" value="2"/>
</dbReference>
<dbReference type="InterPro" id="IPR019734">
    <property type="entry name" value="TPR_rpt"/>
</dbReference>
<comment type="caution">
    <text evidence="5">The sequence shown here is derived from an EMBL/GenBank/DDBJ whole genome shotgun (WGS) entry which is preliminary data.</text>
</comment>
<feature type="repeat" description="TPR" evidence="1">
    <location>
        <begin position="594"/>
        <end position="627"/>
    </location>
</feature>
<dbReference type="InterPro" id="IPR000719">
    <property type="entry name" value="Prot_kinase_dom"/>
</dbReference>
<dbReference type="PROSITE" id="PS50011">
    <property type="entry name" value="PROTEIN_KINASE_DOM"/>
    <property type="match status" value="1"/>
</dbReference>
<feature type="compositionally biased region" description="Acidic residues" evidence="2">
    <location>
        <begin position="182"/>
        <end position="191"/>
    </location>
</feature>
<feature type="compositionally biased region" description="Acidic residues" evidence="2">
    <location>
        <begin position="425"/>
        <end position="434"/>
    </location>
</feature>
<sequence length="1263" mass="139508">MPITPLFEYTQDEDGLEILVQVGGASKSKADVFATDSMIKVNCSPYLLLIDLHGVVDDSKTVVTISQEGILFRLLKTQKGLWCQLEATGEKDEILKRRNSSIDRAHERVAAVHKQRLERKQKEDREATQRQIELERKRRQEMENRKKQELEDERRQLEDWQKNISTSKTMASAADMSKVADDSDYESDGEAVPEAAAPASGSQTMPDHPDYHGKGWRASNTNHDADGGVQTWSEGRGVASKAGRAKKGAEEEGMSGDEEFDDAVKKDQAVAEDSEIKEELEVDQQSQVISFKPLPPPRMRLEPVRVDFTKLETGHLPARENREEEIRLYKKSIKNDRQLLSDSADVSDRQPAFLKDKGDALYKQGNFREATERQIELERKRRQEMENRKKQELEDERRQLEDWQKNISTSKTMASAADMSKVADDSDYESDGEAVPEAAAPASGSQTMPDHPDYHGKGWRASNTNHDADGGVQTWSEGRGVASKAGRAKKGAEEEGMSGDEEFDDAVKKDQAVAEDSEIKEELEVDQQSQVISFKPLPPPRMRLEPVRVDFTKLETGHLPARENREEEIRLYKKSIKNDRQLLSDSADVSDRQPAFLKDKGDALYKQGNFRGAINAYSRALEMDPESGPAVWSNAAACFLQLGEYEPCISNCSRALDMLVARKTRFESGDCEAGEAEKYKKQVVRALVRRGKANTALGLLQEAESDYVEALRYAAGSTDDLSIATDLEEVRAAMGPMDAAALKQRGSSRFQAQDYEGAMEAFTLLLGMPSAMVQDSERLVSFSNRAACFLVLERYDDSVRDCSEAIKLALESLKSKADEVATWWPQQAAADTAQNPVASSSTATTTTDAQSKQGSSEKAAETTVTSAGADTNSTAAATVSRDGIEIIDGVKGSLAAGGEINRRNSLLPSDELQQHPQMKSCGLERSSGSEEILVLDERSYHWSSGVLLLRTLVEEALPSSSDPQNLNAWTGKICNQKSVIVGTATPITTGQDSDSGGGIFSVTTSNTDASSMSTCQDLVEGWLAGDRAAHSKYHDSASTDAAAPSRSGGSTSYPLSAAVIFPHDLSAMRQQCHTAEAYLSSGIKQLSRLLARRGAAQGHLKCFQKGCWDYESAANLARICGDDEIRYEQLGHDAEKLRKFRYETLRKLDVSSYGAVYLCRDKHIKVDEESKDKSVVAIKLFTLANSHAQVLKSAITEATLLELCSSGHPNIVQLHQAYRRSDSGRVYLVLEYLPHVLSSSYSSIHNSHYHYYHHKVSGGFPKH</sequence>
<dbReference type="Pfam" id="PF13432">
    <property type="entry name" value="TPR_16"/>
    <property type="match status" value="1"/>
</dbReference>
<feature type="compositionally biased region" description="Polar residues" evidence="2">
    <location>
        <begin position="850"/>
        <end position="872"/>
    </location>
</feature>
<feature type="compositionally biased region" description="Basic and acidic residues" evidence="2">
    <location>
        <begin position="118"/>
        <end position="161"/>
    </location>
</feature>
<evidence type="ECO:0008006" key="7">
    <source>
        <dbReference type="Google" id="ProtNLM"/>
    </source>
</evidence>
<dbReference type="GO" id="GO:0005524">
    <property type="term" value="F:ATP binding"/>
    <property type="evidence" value="ECO:0007669"/>
    <property type="project" value="InterPro"/>
</dbReference>
<reference evidence="5 6" key="1">
    <citation type="submission" date="2017-08" db="EMBL/GenBank/DDBJ databases">
        <title>Acidophilic green algal genome provides insights into adaptation to an acidic environment.</title>
        <authorList>
            <person name="Hirooka S."/>
            <person name="Hirose Y."/>
            <person name="Kanesaki Y."/>
            <person name="Higuchi S."/>
            <person name="Fujiwara T."/>
            <person name="Onuma R."/>
            <person name="Era A."/>
            <person name="Ohbayashi R."/>
            <person name="Uzuka A."/>
            <person name="Nozaki H."/>
            <person name="Yoshikawa H."/>
            <person name="Miyagishima S.Y."/>
        </authorList>
    </citation>
    <scope>NUCLEOTIDE SEQUENCE [LARGE SCALE GENOMIC DNA]</scope>
    <source>
        <strain evidence="5 6">NIES-2499</strain>
    </source>
</reference>
<dbReference type="PANTHER" id="PTHR46492:SF1">
    <property type="entry name" value="DYNEIN AXONEMAL ASSEMBLY FACTOR 4"/>
    <property type="match status" value="1"/>
</dbReference>
<proteinExistence type="predicted"/>
<feature type="compositionally biased region" description="Acidic residues" evidence="2">
    <location>
        <begin position="251"/>
        <end position="261"/>
    </location>
</feature>
<dbReference type="InterPro" id="IPR007052">
    <property type="entry name" value="CS_dom"/>
</dbReference>
<feature type="region of interest" description="Disordered" evidence="2">
    <location>
        <begin position="828"/>
        <end position="872"/>
    </location>
</feature>
<name>A0A250XGQ9_9CHLO</name>
<dbReference type="SUPFAM" id="SSF56112">
    <property type="entry name" value="Protein kinase-like (PK-like)"/>
    <property type="match status" value="1"/>
</dbReference>
<accession>A0A250XGQ9</accession>
<dbReference type="EMBL" id="BEGY01000077">
    <property type="protein sequence ID" value="GAX82265.1"/>
    <property type="molecule type" value="Genomic_DNA"/>
</dbReference>
<dbReference type="AlphaFoldDB" id="A0A250XGQ9"/>
<dbReference type="PANTHER" id="PTHR46492">
    <property type="entry name" value="DYNEIN ASSEMBLY FACTOR 4, AXONEMAL"/>
    <property type="match status" value="1"/>
</dbReference>
<feature type="region of interest" description="Disordered" evidence="2">
    <location>
        <begin position="109"/>
        <end position="299"/>
    </location>
</feature>
<dbReference type="Gene3D" id="3.30.200.20">
    <property type="entry name" value="Phosphorylase Kinase, domain 1"/>
    <property type="match status" value="1"/>
</dbReference>
<dbReference type="GO" id="GO:0003341">
    <property type="term" value="P:cilium movement"/>
    <property type="evidence" value="ECO:0007669"/>
    <property type="project" value="TreeGrafter"/>
</dbReference>
<dbReference type="Proteomes" id="UP000232323">
    <property type="component" value="Unassembled WGS sequence"/>
</dbReference>
<dbReference type="OrthoDB" id="2423701at2759"/>
<dbReference type="InterPro" id="IPR008978">
    <property type="entry name" value="HSP20-like_chaperone"/>
</dbReference>
<dbReference type="InterPro" id="IPR011009">
    <property type="entry name" value="Kinase-like_dom_sf"/>
</dbReference>
<feature type="compositionally biased region" description="Acidic residues" evidence="2">
    <location>
        <begin position="494"/>
        <end position="504"/>
    </location>
</feature>
<keyword evidence="1" id="KW-0802">TPR repeat</keyword>
<dbReference type="Gene3D" id="2.60.40.790">
    <property type="match status" value="1"/>
</dbReference>
<dbReference type="SUPFAM" id="SSF48452">
    <property type="entry name" value="TPR-like"/>
    <property type="match status" value="2"/>
</dbReference>
<feature type="region of interest" description="Disordered" evidence="2">
    <location>
        <begin position="381"/>
        <end position="510"/>
    </location>
</feature>
<feature type="domain" description="CS" evidence="4">
    <location>
        <begin position="2"/>
        <end position="86"/>
    </location>
</feature>
<dbReference type="InterPro" id="IPR052004">
    <property type="entry name" value="Dynein_assembly_factor_4"/>
</dbReference>
<evidence type="ECO:0000259" key="3">
    <source>
        <dbReference type="PROSITE" id="PS50011"/>
    </source>
</evidence>
<dbReference type="GO" id="GO:0036158">
    <property type="term" value="P:outer dynein arm assembly"/>
    <property type="evidence" value="ECO:0007669"/>
    <property type="project" value="TreeGrafter"/>
</dbReference>
<dbReference type="GO" id="GO:0004672">
    <property type="term" value="F:protein kinase activity"/>
    <property type="evidence" value="ECO:0007669"/>
    <property type="project" value="InterPro"/>
</dbReference>
<dbReference type="InterPro" id="IPR011990">
    <property type="entry name" value="TPR-like_helical_dom_sf"/>
</dbReference>
<dbReference type="SUPFAM" id="SSF49764">
    <property type="entry name" value="HSP20-like chaperones"/>
    <property type="match status" value="1"/>
</dbReference>
<evidence type="ECO:0000256" key="1">
    <source>
        <dbReference type="PROSITE-ProRule" id="PRU00339"/>
    </source>
</evidence>
<gene>
    <name evidence="5" type="ORF">CEUSTIGMA_g9693.t1</name>
</gene>
<feature type="domain" description="Protein kinase" evidence="3">
    <location>
        <begin position="1142"/>
        <end position="1263"/>
    </location>
</feature>
<keyword evidence="6" id="KW-1185">Reference proteome</keyword>
<feature type="region of interest" description="Disordered" evidence="2">
    <location>
        <begin position="340"/>
        <end position="369"/>
    </location>
</feature>